<dbReference type="InterPro" id="IPR003439">
    <property type="entry name" value="ABC_transporter-like_ATP-bd"/>
</dbReference>
<evidence type="ECO:0000313" key="5">
    <source>
        <dbReference type="EMBL" id="SVA33319.1"/>
    </source>
</evidence>
<dbReference type="GO" id="GO:0016887">
    <property type="term" value="F:ATP hydrolysis activity"/>
    <property type="evidence" value="ECO:0007669"/>
    <property type="project" value="InterPro"/>
</dbReference>
<dbReference type="Gene3D" id="3.40.50.300">
    <property type="entry name" value="P-loop containing nucleotide triphosphate hydrolases"/>
    <property type="match status" value="1"/>
</dbReference>
<dbReference type="InterPro" id="IPR027417">
    <property type="entry name" value="P-loop_NTPase"/>
</dbReference>
<evidence type="ECO:0000259" key="4">
    <source>
        <dbReference type="PROSITE" id="PS50893"/>
    </source>
</evidence>
<evidence type="ECO:0000256" key="1">
    <source>
        <dbReference type="ARBA" id="ARBA00022448"/>
    </source>
</evidence>
<feature type="domain" description="ABC transporter" evidence="4">
    <location>
        <begin position="6"/>
        <end position="254"/>
    </location>
</feature>
<dbReference type="InterPro" id="IPR051120">
    <property type="entry name" value="ABC_AA/LPS_Transport"/>
</dbReference>
<sequence length="259" mass="28771">MTRPQISVRGATKSFSGRIVVNIDELLLGEQPIEGLIGPNGAGKTTLMRMIMHSTPLDGGTIEYFRTGEYGNAAVVLSDLPTYRMAELGVVKSNQVIMDFNKLTIWDSLLLAATEARFERPHRIFSEGSVYRRHEDEVRDWLDFFPFADPTGFAQSAGEKKLLDIVRCLLLKPKFLLLDEPGAGLSDELTSKVMEAIKLLADSGTTVVVVEHDLSLIWSICERVHFMAEGQVLLQGDPQEIRKHSTVIEKYLGKGHVAS</sequence>
<dbReference type="AlphaFoldDB" id="A0A381UYT7"/>
<dbReference type="Pfam" id="PF00005">
    <property type="entry name" value="ABC_tran"/>
    <property type="match status" value="1"/>
</dbReference>
<evidence type="ECO:0000256" key="3">
    <source>
        <dbReference type="ARBA" id="ARBA00022840"/>
    </source>
</evidence>
<keyword evidence="2" id="KW-0547">Nucleotide-binding</keyword>
<protein>
    <recommendedName>
        <fullName evidence="4">ABC transporter domain-containing protein</fullName>
    </recommendedName>
</protein>
<keyword evidence="3" id="KW-0067">ATP-binding</keyword>
<gene>
    <name evidence="5" type="ORF">METZ01_LOCUS86173</name>
</gene>
<dbReference type="PANTHER" id="PTHR45772">
    <property type="entry name" value="CONSERVED COMPONENT OF ABC TRANSPORTER FOR NATURAL AMINO ACIDS-RELATED"/>
    <property type="match status" value="1"/>
</dbReference>
<accession>A0A381UYT7</accession>
<dbReference type="PROSITE" id="PS50893">
    <property type="entry name" value="ABC_TRANSPORTER_2"/>
    <property type="match status" value="1"/>
</dbReference>
<name>A0A381UYT7_9ZZZZ</name>
<keyword evidence="1" id="KW-0813">Transport</keyword>
<dbReference type="EMBL" id="UINC01007438">
    <property type="protein sequence ID" value="SVA33319.1"/>
    <property type="molecule type" value="Genomic_DNA"/>
</dbReference>
<proteinExistence type="predicted"/>
<reference evidence="5" key="1">
    <citation type="submission" date="2018-05" db="EMBL/GenBank/DDBJ databases">
        <authorList>
            <person name="Lanie J.A."/>
            <person name="Ng W.-L."/>
            <person name="Kazmierczak K.M."/>
            <person name="Andrzejewski T.M."/>
            <person name="Davidsen T.M."/>
            <person name="Wayne K.J."/>
            <person name="Tettelin H."/>
            <person name="Glass J.I."/>
            <person name="Rusch D."/>
            <person name="Podicherti R."/>
            <person name="Tsui H.-C.T."/>
            <person name="Winkler M.E."/>
        </authorList>
    </citation>
    <scope>NUCLEOTIDE SEQUENCE</scope>
</reference>
<dbReference type="GO" id="GO:0005524">
    <property type="term" value="F:ATP binding"/>
    <property type="evidence" value="ECO:0007669"/>
    <property type="project" value="UniProtKB-KW"/>
</dbReference>
<dbReference type="SUPFAM" id="SSF52540">
    <property type="entry name" value="P-loop containing nucleoside triphosphate hydrolases"/>
    <property type="match status" value="1"/>
</dbReference>
<organism evidence="5">
    <name type="scientific">marine metagenome</name>
    <dbReference type="NCBI Taxonomy" id="408172"/>
    <lineage>
        <taxon>unclassified sequences</taxon>
        <taxon>metagenomes</taxon>
        <taxon>ecological metagenomes</taxon>
    </lineage>
</organism>
<dbReference type="SMART" id="SM00382">
    <property type="entry name" value="AAA"/>
    <property type="match status" value="1"/>
</dbReference>
<dbReference type="GO" id="GO:0005886">
    <property type="term" value="C:plasma membrane"/>
    <property type="evidence" value="ECO:0007669"/>
    <property type="project" value="TreeGrafter"/>
</dbReference>
<dbReference type="InterPro" id="IPR003593">
    <property type="entry name" value="AAA+_ATPase"/>
</dbReference>
<dbReference type="PANTHER" id="PTHR45772:SF9">
    <property type="entry name" value="CONSERVED COMPONENT OF ABC TRANSPORTER FOR NATURAL AMINO ACIDS"/>
    <property type="match status" value="1"/>
</dbReference>
<evidence type="ECO:0000256" key="2">
    <source>
        <dbReference type="ARBA" id="ARBA00022741"/>
    </source>
</evidence>